<gene>
    <name evidence="13" type="ORF">H696_01763</name>
</gene>
<keyword evidence="2" id="KW-0963">Cytoplasm</keyword>
<evidence type="ECO:0000259" key="11">
    <source>
        <dbReference type="PROSITE" id="PS50010"/>
    </source>
</evidence>
<evidence type="ECO:0000256" key="7">
    <source>
        <dbReference type="ARBA" id="ARBA00023212"/>
    </source>
</evidence>
<feature type="compositionally biased region" description="Low complexity" evidence="9">
    <location>
        <begin position="322"/>
        <end position="333"/>
    </location>
</feature>
<feature type="compositionally biased region" description="Pro residues" evidence="9">
    <location>
        <begin position="522"/>
        <end position="536"/>
    </location>
</feature>
<accession>A0A058ZD83</accession>
<feature type="domain" description="FYVE-type" evidence="12">
    <location>
        <begin position="264"/>
        <end position="313"/>
    </location>
</feature>
<keyword evidence="14" id="KW-1185">Reference proteome</keyword>
<dbReference type="PROSITE" id="PS50003">
    <property type="entry name" value="PH_DOMAIN"/>
    <property type="match status" value="1"/>
</dbReference>
<evidence type="ECO:0000256" key="1">
    <source>
        <dbReference type="ARBA" id="ARBA00004245"/>
    </source>
</evidence>
<proteinExistence type="predicted"/>
<dbReference type="RefSeq" id="XP_009493948.1">
    <property type="nucleotide sequence ID" value="XM_009495673.1"/>
</dbReference>
<organism evidence="13">
    <name type="scientific">Fonticula alba</name>
    <name type="common">Slime mold</name>
    <dbReference type="NCBI Taxonomy" id="691883"/>
    <lineage>
        <taxon>Eukaryota</taxon>
        <taxon>Rotosphaerida</taxon>
        <taxon>Fonticulaceae</taxon>
        <taxon>Fonticula</taxon>
    </lineage>
</organism>
<dbReference type="InterPro" id="IPR035899">
    <property type="entry name" value="DBL_dom_sf"/>
</dbReference>
<feature type="domain" description="PH" evidence="10">
    <location>
        <begin position="69"/>
        <end position="211"/>
    </location>
</feature>
<evidence type="ECO:0000256" key="3">
    <source>
        <dbReference type="ARBA" id="ARBA00022658"/>
    </source>
</evidence>
<feature type="compositionally biased region" description="Acidic residues" evidence="9">
    <location>
        <begin position="374"/>
        <end position="390"/>
    </location>
</feature>
<dbReference type="Pfam" id="PF01363">
    <property type="entry name" value="FYVE"/>
    <property type="match status" value="1"/>
</dbReference>
<dbReference type="SUPFAM" id="SSF50729">
    <property type="entry name" value="PH domain-like"/>
    <property type="match status" value="1"/>
</dbReference>
<dbReference type="InterPro" id="IPR013083">
    <property type="entry name" value="Znf_RING/FYVE/PHD"/>
</dbReference>
<keyword evidence="3" id="KW-0344">Guanine-nucleotide releasing factor</keyword>
<dbReference type="SUPFAM" id="SSF48065">
    <property type="entry name" value="DBL homology domain (DH-domain)"/>
    <property type="match status" value="1"/>
</dbReference>
<dbReference type="PANTHER" id="PTHR12673:SF159">
    <property type="entry name" value="LD03170P"/>
    <property type="match status" value="1"/>
</dbReference>
<keyword evidence="7" id="KW-0206">Cytoskeleton</keyword>
<dbReference type="PROSITE" id="PS50010">
    <property type="entry name" value="DH_2"/>
    <property type="match status" value="1"/>
</dbReference>
<feature type="region of interest" description="Disordered" evidence="9">
    <location>
        <begin position="364"/>
        <end position="536"/>
    </location>
</feature>
<dbReference type="InterPro" id="IPR000219">
    <property type="entry name" value="DH_dom"/>
</dbReference>
<dbReference type="Gene3D" id="3.30.40.10">
    <property type="entry name" value="Zinc/RING finger domain, C3HC4 (zinc finger)"/>
    <property type="match status" value="1"/>
</dbReference>
<feature type="domain" description="DH" evidence="11">
    <location>
        <begin position="1"/>
        <end position="37"/>
    </location>
</feature>
<keyword evidence="4" id="KW-0479">Metal-binding</keyword>
<dbReference type="STRING" id="691883.A0A058ZD83"/>
<dbReference type="InterPro" id="IPR017455">
    <property type="entry name" value="Znf_FYVE-rel"/>
</dbReference>
<dbReference type="SUPFAM" id="SSF57903">
    <property type="entry name" value="FYVE/PHD zinc finger"/>
    <property type="match status" value="1"/>
</dbReference>
<dbReference type="OrthoDB" id="660555at2759"/>
<evidence type="ECO:0000256" key="4">
    <source>
        <dbReference type="ARBA" id="ARBA00022723"/>
    </source>
</evidence>
<name>A0A058ZD83_FONAL</name>
<dbReference type="InterPro" id="IPR011993">
    <property type="entry name" value="PH-like_dom_sf"/>
</dbReference>
<feature type="compositionally biased region" description="Low complexity" evidence="9">
    <location>
        <begin position="398"/>
        <end position="408"/>
    </location>
</feature>
<comment type="subcellular location">
    <subcellularLocation>
        <location evidence="1">Cytoplasm</location>
        <location evidence="1">Cytoskeleton</location>
    </subcellularLocation>
</comment>
<dbReference type="AlphaFoldDB" id="A0A058ZD83"/>
<sequence length="536" mass="54619">MLLTDLIKNTEPTHVDYQPLRDALTQIETTARLVNETLRQHQSLVRAMSLRKSLSGLPSSEPLIIPGRSLLLDGVLMKVCRKTDQRRAFFLFSDILIYAAPAETFSSQTGVFTGLGGGPGIYAFSLPEPGTPAATALQVTLPAEEAVLPTSSQASYVLRKCFNLASVTASNVEHASGSAFGLSSPDKSFTVVAPSPEIRDVWVKAIQLACSQFRQNIQTLRPTTALSSSSNKSENESRLLFGDSFVAPIWVPDSHASSCMVPGCDTTFTIVRRRHHCRYCGKVVCQKCAPKRPEPRISAGHIRVCTPCLPHLLPASGPKKSAAATTPSAAGAPAAGGGGTIGRQAGLAGILATGGGVPLPGTIGGATLASTAPLEDDSDASDNSDDESGDEMPSMPLSGGASSASNAGRVPPPIPVRHSVIGLPTSASQPNAMAAPPGAGAGAGAGAGPARAPGASPPPIPYRRSMAFPPMAPVPSVSASSAPSSSGGATGPHVVRTAAAPPPIPTRTSSGAALPAPSAEFAPPPGFAPPPPTSSA</sequence>
<dbReference type="PANTHER" id="PTHR12673">
    <property type="entry name" value="FACIOGENITAL DYSPLASIA PROTEIN"/>
    <property type="match status" value="1"/>
</dbReference>
<dbReference type="SMART" id="SM00233">
    <property type="entry name" value="PH"/>
    <property type="match status" value="1"/>
</dbReference>
<evidence type="ECO:0000256" key="9">
    <source>
        <dbReference type="SAM" id="MobiDB-lite"/>
    </source>
</evidence>
<dbReference type="GeneID" id="20526488"/>
<dbReference type="EMBL" id="KB932202">
    <property type="protein sequence ID" value="KCV72370.1"/>
    <property type="molecule type" value="Genomic_DNA"/>
</dbReference>
<dbReference type="Gene3D" id="2.30.29.30">
    <property type="entry name" value="Pleckstrin-homology domain (PH domain)/Phosphotyrosine-binding domain (PTB)"/>
    <property type="match status" value="1"/>
</dbReference>
<evidence type="ECO:0000256" key="5">
    <source>
        <dbReference type="ARBA" id="ARBA00022771"/>
    </source>
</evidence>
<dbReference type="InterPro" id="IPR051092">
    <property type="entry name" value="FYVE_RhoGEF_PH"/>
</dbReference>
<feature type="region of interest" description="Disordered" evidence="9">
    <location>
        <begin position="317"/>
        <end position="336"/>
    </location>
</feature>
<dbReference type="GO" id="GO:0008270">
    <property type="term" value="F:zinc ion binding"/>
    <property type="evidence" value="ECO:0007669"/>
    <property type="project" value="UniProtKB-KW"/>
</dbReference>
<dbReference type="Proteomes" id="UP000030693">
    <property type="component" value="Unassembled WGS sequence"/>
</dbReference>
<evidence type="ECO:0008006" key="15">
    <source>
        <dbReference type="Google" id="ProtNLM"/>
    </source>
</evidence>
<evidence type="ECO:0000313" key="13">
    <source>
        <dbReference type="EMBL" id="KCV72370.1"/>
    </source>
</evidence>
<dbReference type="SMART" id="SM00064">
    <property type="entry name" value="FYVE"/>
    <property type="match status" value="1"/>
</dbReference>
<feature type="compositionally biased region" description="Low complexity" evidence="9">
    <location>
        <begin position="506"/>
        <end position="521"/>
    </location>
</feature>
<reference evidence="13" key="1">
    <citation type="submission" date="2013-04" db="EMBL/GenBank/DDBJ databases">
        <title>The Genome Sequence of Fonticula alba ATCC 38817.</title>
        <authorList>
            <consortium name="The Broad Institute Genomics Platform"/>
            <person name="Russ C."/>
            <person name="Cuomo C."/>
            <person name="Burger G."/>
            <person name="Gray M.W."/>
            <person name="Holland P.W.H."/>
            <person name="King N."/>
            <person name="Lang F.B.F."/>
            <person name="Roger A.J."/>
            <person name="Ruiz-Trillo I."/>
            <person name="Brown M."/>
            <person name="Walker B."/>
            <person name="Young S."/>
            <person name="Zeng Q."/>
            <person name="Gargeya S."/>
            <person name="Fitzgerald M."/>
            <person name="Haas B."/>
            <person name="Abouelleil A."/>
            <person name="Allen A.W."/>
            <person name="Alvarado L."/>
            <person name="Arachchi H.M."/>
            <person name="Berlin A.M."/>
            <person name="Chapman S.B."/>
            <person name="Gainer-Dewar J."/>
            <person name="Goldberg J."/>
            <person name="Griggs A."/>
            <person name="Gujja S."/>
            <person name="Hansen M."/>
            <person name="Howarth C."/>
            <person name="Imamovic A."/>
            <person name="Ireland A."/>
            <person name="Larimer J."/>
            <person name="McCowan C."/>
            <person name="Murphy C."/>
            <person name="Pearson M."/>
            <person name="Poon T.W."/>
            <person name="Priest M."/>
            <person name="Roberts A."/>
            <person name="Saif S."/>
            <person name="Shea T."/>
            <person name="Sisk P."/>
            <person name="Sykes S."/>
            <person name="Wortman J."/>
            <person name="Nusbaum C."/>
            <person name="Birren B."/>
        </authorList>
    </citation>
    <scope>NUCLEOTIDE SEQUENCE [LARGE SCALE GENOMIC DNA]</scope>
    <source>
        <strain evidence="13">ATCC 38817</strain>
    </source>
</reference>
<dbReference type="GO" id="GO:0005737">
    <property type="term" value="C:cytoplasm"/>
    <property type="evidence" value="ECO:0007669"/>
    <property type="project" value="TreeGrafter"/>
</dbReference>
<evidence type="ECO:0000259" key="12">
    <source>
        <dbReference type="PROSITE" id="PS50178"/>
    </source>
</evidence>
<keyword evidence="6" id="KW-0862">Zinc</keyword>
<dbReference type="InterPro" id="IPR001849">
    <property type="entry name" value="PH_domain"/>
</dbReference>
<dbReference type="InterPro" id="IPR000306">
    <property type="entry name" value="Znf_FYVE"/>
</dbReference>
<keyword evidence="5 8" id="KW-0863">Zinc-finger</keyword>
<evidence type="ECO:0000256" key="2">
    <source>
        <dbReference type="ARBA" id="ARBA00022490"/>
    </source>
</evidence>
<dbReference type="GO" id="GO:0005856">
    <property type="term" value="C:cytoskeleton"/>
    <property type="evidence" value="ECO:0007669"/>
    <property type="project" value="UniProtKB-SubCell"/>
</dbReference>
<evidence type="ECO:0000256" key="8">
    <source>
        <dbReference type="PROSITE-ProRule" id="PRU00091"/>
    </source>
</evidence>
<dbReference type="Gene3D" id="1.20.900.10">
    <property type="entry name" value="Dbl homology (DH) domain"/>
    <property type="match status" value="1"/>
</dbReference>
<dbReference type="PROSITE" id="PS50178">
    <property type="entry name" value="ZF_FYVE"/>
    <property type="match status" value="1"/>
</dbReference>
<feature type="compositionally biased region" description="Low complexity" evidence="9">
    <location>
        <begin position="465"/>
        <end position="487"/>
    </location>
</feature>
<dbReference type="InterPro" id="IPR011011">
    <property type="entry name" value="Znf_FYVE_PHD"/>
</dbReference>
<dbReference type="eggNOG" id="KOG1729">
    <property type="taxonomic scope" value="Eukaryota"/>
</dbReference>
<dbReference type="GO" id="GO:0005085">
    <property type="term" value="F:guanyl-nucleotide exchange factor activity"/>
    <property type="evidence" value="ECO:0007669"/>
    <property type="project" value="UniProtKB-KW"/>
</dbReference>
<evidence type="ECO:0000313" key="14">
    <source>
        <dbReference type="Proteomes" id="UP000030693"/>
    </source>
</evidence>
<protein>
    <recommendedName>
        <fullName evidence="15">FYVE-type domain-containing protein</fullName>
    </recommendedName>
</protein>
<evidence type="ECO:0000259" key="10">
    <source>
        <dbReference type="PROSITE" id="PS50003"/>
    </source>
</evidence>
<evidence type="ECO:0000256" key="6">
    <source>
        <dbReference type="ARBA" id="ARBA00022833"/>
    </source>
</evidence>